<dbReference type="AlphaFoldDB" id="E1R870"/>
<protein>
    <recommendedName>
        <fullName evidence="3">DUF3842 family protein</fullName>
    </recommendedName>
</protein>
<dbReference type="Pfam" id="PF12953">
    <property type="entry name" value="DUF3842"/>
    <property type="match status" value="1"/>
</dbReference>
<dbReference type="STRING" id="573413.Spirs_3839"/>
<keyword evidence="2" id="KW-1185">Reference proteome</keyword>
<proteinExistence type="predicted"/>
<dbReference type="Proteomes" id="UP000002318">
    <property type="component" value="Chromosome"/>
</dbReference>
<dbReference type="eggNOG" id="ENOG503194H">
    <property type="taxonomic scope" value="Bacteria"/>
</dbReference>
<evidence type="ECO:0008006" key="3">
    <source>
        <dbReference type="Google" id="ProtNLM"/>
    </source>
</evidence>
<evidence type="ECO:0000313" key="1">
    <source>
        <dbReference type="EMBL" id="ADK82925.1"/>
    </source>
</evidence>
<reference evidence="1 2" key="1">
    <citation type="journal article" date="2010" name="Stand. Genomic Sci.">
        <title>Complete genome sequence of Spirochaeta smaragdinae type strain (SEBR 4228).</title>
        <authorList>
            <person name="Mavromatis K."/>
            <person name="Yasawong M."/>
            <person name="Chertkov O."/>
            <person name="Lapidus A."/>
            <person name="Lucas S."/>
            <person name="Nolan M."/>
            <person name="Del Rio T.G."/>
            <person name="Tice H."/>
            <person name="Cheng J.F."/>
            <person name="Pitluck S."/>
            <person name="Liolios K."/>
            <person name="Ivanova N."/>
            <person name="Tapia R."/>
            <person name="Han C."/>
            <person name="Bruce D."/>
            <person name="Goodwin L."/>
            <person name="Pati A."/>
            <person name="Chen A."/>
            <person name="Palaniappan K."/>
            <person name="Land M."/>
            <person name="Hauser L."/>
            <person name="Chang Y.J."/>
            <person name="Jeffries C.D."/>
            <person name="Detter J.C."/>
            <person name="Rohde M."/>
            <person name="Brambilla E."/>
            <person name="Spring S."/>
            <person name="Goker M."/>
            <person name="Sikorski J."/>
            <person name="Woyke T."/>
            <person name="Bristow J."/>
            <person name="Eisen J.A."/>
            <person name="Markowitz V."/>
            <person name="Hugenholtz P."/>
            <person name="Klenk H.P."/>
            <person name="Kyrpides N.C."/>
        </authorList>
    </citation>
    <scope>NUCLEOTIDE SEQUENCE [LARGE SCALE GENOMIC DNA]</scope>
    <source>
        <strain evidence="2">DSM 11293 / JCM 15392 / SEBR 4228</strain>
    </source>
</reference>
<dbReference type="KEGG" id="ssm:Spirs_3839"/>
<name>E1R870_SEDSS</name>
<dbReference type="HOGENOM" id="CLU_130373_0_0_12"/>
<dbReference type="RefSeq" id="WP_013256384.1">
    <property type="nucleotide sequence ID" value="NC_014364.1"/>
</dbReference>
<gene>
    <name evidence="1" type="ordered locus">Spirs_3839</name>
</gene>
<sequence>MKIAVIDGQGGGVGKAIVQALKPHLAEIDELLALGTNATATVTMLKSGASIGATGENAIIYNASRVDIIAGPIGIIIANALYGEISPKIASAVAESSATKVLIPIDRCRLIIPGASSRTLQTNIKDAVEQIIALMSEGSS</sequence>
<dbReference type="InterPro" id="IPR024208">
    <property type="entry name" value="DUF3842"/>
</dbReference>
<accession>E1R870</accession>
<dbReference type="OrthoDB" id="9797117at2"/>
<dbReference type="EMBL" id="CP002116">
    <property type="protein sequence ID" value="ADK82925.1"/>
    <property type="molecule type" value="Genomic_DNA"/>
</dbReference>
<evidence type="ECO:0000313" key="2">
    <source>
        <dbReference type="Proteomes" id="UP000002318"/>
    </source>
</evidence>
<organism evidence="1 2">
    <name type="scientific">Sediminispirochaeta smaragdinae (strain DSM 11293 / JCM 15392 / SEBR 4228)</name>
    <name type="common">Spirochaeta smaragdinae</name>
    <dbReference type="NCBI Taxonomy" id="573413"/>
    <lineage>
        <taxon>Bacteria</taxon>
        <taxon>Pseudomonadati</taxon>
        <taxon>Spirochaetota</taxon>
        <taxon>Spirochaetia</taxon>
        <taxon>Spirochaetales</taxon>
        <taxon>Spirochaetaceae</taxon>
        <taxon>Sediminispirochaeta</taxon>
    </lineage>
</organism>